<gene>
    <name evidence="2" type="ORF">ThimaDRAFT_3052</name>
</gene>
<name>F9UDV0_9GAMM</name>
<organism evidence="2 3">
    <name type="scientific">Thiocapsa marina 5811</name>
    <dbReference type="NCBI Taxonomy" id="768671"/>
    <lineage>
        <taxon>Bacteria</taxon>
        <taxon>Pseudomonadati</taxon>
        <taxon>Pseudomonadota</taxon>
        <taxon>Gammaproteobacteria</taxon>
        <taxon>Chromatiales</taxon>
        <taxon>Chromatiaceae</taxon>
        <taxon>Thiocapsa</taxon>
    </lineage>
</organism>
<feature type="compositionally biased region" description="Polar residues" evidence="1">
    <location>
        <begin position="11"/>
        <end position="22"/>
    </location>
</feature>
<dbReference type="STRING" id="768671.ThimaDRAFT_3052"/>
<proteinExistence type="predicted"/>
<sequence>MLATAVGMRNGPSQVVPATQNRVESEMRTFE</sequence>
<accession>F9UDV0</accession>
<evidence type="ECO:0000313" key="2">
    <source>
        <dbReference type="EMBL" id="EGV17507.1"/>
    </source>
</evidence>
<dbReference type="AlphaFoldDB" id="F9UDV0"/>
<keyword evidence="3" id="KW-1185">Reference proteome</keyword>
<evidence type="ECO:0000313" key="3">
    <source>
        <dbReference type="Proteomes" id="UP000005459"/>
    </source>
</evidence>
<reference evidence="2 3" key="1">
    <citation type="submission" date="2011-06" db="EMBL/GenBank/DDBJ databases">
        <title>The draft genome of Thiocapsa marina 5811.</title>
        <authorList>
            <consortium name="US DOE Joint Genome Institute (JGI-PGF)"/>
            <person name="Lucas S."/>
            <person name="Han J."/>
            <person name="Cheng J.-F."/>
            <person name="Goodwin L."/>
            <person name="Pitluck S."/>
            <person name="Peters L."/>
            <person name="Land M.L."/>
            <person name="Hauser L."/>
            <person name="Vogl K."/>
            <person name="Liu Z."/>
            <person name="Imhoff J."/>
            <person name="Thiel V."/>
            <person name="Frigaard N.-U."/>
            <person name="Bryant D."/>
            <person name="Woyke T.J."/>
        </authorList>
    </citation>
    <scope>NUCLEOTIDE SEQUENCE [LARGE SCALE GENOMIC DNA]</scope>
    <source>
        <strain evidence="2 3">5811</strain>
    </source>
</reference>
<evidence type="ECO:0000256" key="1">
    <source>
        <dbReference type="SAM" id="MobiDB-lite"/>
    </source>
</evidence>
<feature type="region of interest" description="Disordered" evidence="1">
    <location>
        <begin position="1"/>
        <end position="31"/>
    </location>
</feature>
<protein>
    <submittedName>
        <fullName evidence="2">Uncharacterized protein</fullName>
    </submittedName>
</protein>
<dbReference type="Proteomes" id="UP000005459">
    <property type="component" value="Unassembled WGS sequence"/>
</dbReference>
<dbReference type="EMBL" id="AFWV01000010">
    <property type="protein sequence ID" value="EGV17507.1"/>
    <property type="molecule type" value="Genomic_DNA"/>
</dbReference>